<dbReference type="PANTHER" id="PTHR40047">
    <property type="entry name" value="UPF0703 PROTEIN YCGQ"/>
    <property type="match status" value="1"/>
</dbReference>
<evidence type="ECO:0000259" key="2">
    <source>
        <dbReference type="Pfam" id="PF09323"/>
    </source>
</evidence>
<feature type="domain" description="DUF1980" evidence="3">
    <location>
        <begin position="160"/>
        <end position="297"/>
    </location>
</feature>
<keyword evidence="5" id="KW-1185">Reference proteome</keyword>
<comment type="caution">
    <text evidence="4">The sequence shown here is derived from an EMBL/GenBank/DDBJ whole genome shotgun (WGS) entry which is preliminary data.</text>
</comment>
<evidence type="ECO:0000259" key="3">
    <source>
        <dbReference type="Pfam" id="PF21537"/>
    </source>
</evidence>
<evidence type="ECO:0000313" key="5">
    <source>
        <dbReference type="Proteomes" id="UP001519887"/>
    </source>
</evidence>
<reference evidence="4 5" key="1">
    <citation type="submission" date="2021-07" db="EMBL/GenBank/DDBJ databases">
        <title>Paenibacillus radiodurans sp. nov., isolated from the southeastern edge of Tengger Desert.</title>
        <authorList>
            <person name="Zhang G."/>
        </authorList>
    </citation>
    <scope>NUCLEOTIDE SEQUENCE [LARGE SCALE GENOMIC DNA]</scope>
    <source>
        <strain evidence="4 5">CCM 7311</strain>
    </source>
</reference>
<dbReference type="RefSeq" id="WP_210046297.1">
    <property type="nucleotide sequence ID" value="NZ_JBHLVU010000012.1"/>
</dbReference>
<dbReference type="InterPro" id="IPR052955">
    <property type="entry name" value="UPF0703_membrane_permease"/>
</dbReference>
<keyword evidence="1" id="KW-1133">Transmembrane helix</keyword>
<accession>A0ABS7C0C8</accession>
<evidence type="ECO:0000313" key="4">
    <source>
        <dbReference type="EMBL" id="MBW7454339.1"/>
    </source>
</evidence>
<feature type="transmembrane region" description="Helical" evidence="1">
    <location>
        <begin position="97"/>
        <end position="118"/>
    </location>
</feature>
<protein>
    <submittedName>
        <fullName evidence="4">TIGR03943 family protein</fullName>
    </submittedName>
</protein>
<feature type="transmembrane region" description="Helical" evidence="1">
    <location>
        <begin position="12"/>
        <end position="29"/>
    </location>
</feature>
<dbReference type="Proteomes" id="UP001519887">
    <property type="component" value="Unassembled WGS sequence"/>
</dbReference>
<dbReference type="InterPro" id="IPR015402">
    <property type="entry name" value="DUF1980"/>
</dbReference>
<feature type="domain" description="DUF1980" evidence="2">
    <location>
        <begin position="12"/>
        <end position="129"/>
    </location>
</feature>
<keyword evidence="1" id="KW-0812">Transmembrane</keyword>
<dbReference type="InterPro" id="IPR048447">
    <property type="entry name" value="DUF1980_C"/>
</dbReference>
<dbReference type="EMBL" id="JAHZIK010000187">
    <property type="protein sequence ID" value="MBW7454339.1"/>
    <property type="molecule type" value="Genomic_DNA"/>
</dbReference>
<dbReference type="PANTHER" id="PTHR40047:SF1">
    <property type="entry name" value="UPF0703 PROTEIN YCGQ"/>
    <property type="match status" value="1"/>
</dbReference>
<dbReference type="Pfam" id="PF21537">
    <property type="entry name" value="DUF1980_C"/>
    <property type="match status" value="1"/>
</dbReference>
<gene>
    <name evidence="4" type="ORF">K0U00_09885</name>
</gene>
<dbReference type="NCBIfam" id="TIGR03943">
    <property type="entry name" value="TIGR03943 family putative permease subunit"/>
    <property type="match status" value="1"/>
</dbReference>
<evidence type="ECO:0000256" key="1">
    <source>
        <dbReference type="SAM" id="Phobius"/>
    </source>
</evidence>
<keyword evidence="1" id="KW-0472">Membrane</keyword>
<organism evidence="4 5">
    <name type="scientific">Paenibacillus sepulcri</name>
    <dbReference type="NCBI Taxonomy" id="359917"/>
    <lineage>
        <taxon>Bacteria</taxon>
        <taxon>Bacillati</taxon>
        <taxon>Bacillota</taxon>
        <taxon>Bacilli</taxon>
        <taxon>Bacillales</taxon>
        <taxon>Paenibacillaceae</taxon>
        <taxon>Paenibacillus</taxon>
    </lineage>
</organism>
<dbReference type="InterPro" id="IPR048493">
    <property type="entry name" value="DUF1980_N"/>
</dbReference>
<dbReference type="Pfam" id="PF09323">
    <property type="entry name" value="DUF1980"/>
    <property type="match status" value="1"/>
</dbReference>
<feature type="transmembrane region" description="Helical" evidence="1">
    <location>
        <begin position="41"/>
        <end position="62"/>
    </location>
</feature>
<proteinExistence type="predicted"/>
<name>A0ABS7C0C8_9BACL</name>
<sequence>MKYQWNLLHHGLKALIMTGFSALILYLVFTGNILLYIAPHLIIYVDIASVGLLIMAGFQWYLTVMSIRNPAAACDCGHDHDHDGHTHEPPRSLLKNVIIYGLFVLPLVFGGLLPNTALAGSLAKNKGMNLGGGGAAAAGGAPAELVELDGDADPALKQLFKTDVYNKDYAKLGILLYQQDVIEMKDEWFIEKLQAMNTFVDNFQDRTITISGFVYRQKGLAGNQFIVGRMAMTHCIADISPYGIIAESADAAKYKDDSWISITGTIGQTVFDGLKVIKINIDSIKPAAAPEVPYVYPDWDFASKI</sequence>